<protein>
    <submittedName>
        <fullName evidence="7">Basic amino acid antiporter YfcC</fullName>
    </submittedName>
</protein>
<reference evidence="7" key="1">
    <citation type="submission" date="2021-03" db="EMBL/GenBank/DDBJ databases">
        <title>Complete Genome of Pseudoalteromonas xiamenensis STKMTI.2, a new potential marine bacterium producing anti-Vibrio compounds.</title>
        <authorList>
            <person name="Handayani D.P."/>
            <person name="Isnansetyo A."/>
            <person name="Istiqomah I."/>
            <person name="Jumina J."/>
        </authorList>
    </citation>
    <scope>NUCLEOTIDE SEQUENCE</scope>
    <source>
        <strain evidence="7">STKMTI.2</strain>
        <plasmid evidence="7">unnamed5</plasmid>
    </source>
</reference>
<feature type="transmembrane region" description="Helical" evidence="6">
    <location>
        <begin position="412"/>
        <end position="431"/>
    </location>
</feature>
<dbReference type="PANTHER" id="PTHR43652">
    <property type="entry name" value="BASIC AMINO ACID ANTIPORTER YFCC-RELATED"/>
    <property type="match status" value="1"/>
</dbReference>
<evidence type="ECO:0000256" key="1">
    <source>
        <dbReference type="ARBA" id="ARBA00004651"/>
    </source>
</evidence>
<proteinExistence type="predicted"/>
<feature type="transmembrane region" description="Helical" evidence="6">
    <location>
        <begin position="272"/>
        <end position="289"/>
    </location>
</feature>
<feature type="transmembrane region" description="Helical" evidence="6">
    <location>
        <begin position="340"/>
        <end position="363"/>
    </location>
</feature>
<keyword evidence="2" id="KW-1003">Cell membrane</keyword>
<dbReference type="GO" id="GO:0005886">
    <property type="term" value="C:plasma membrane"/>
    <property type="evidence" value="ECO:0007669"/>
    <property type="project" value="UniProtKB-SubCell"/>
</dbReference>
<feature type="transmembrane region" description="Helical" evidence="6">
    <location>
        <begin position="242"/>
        <end position="260"/>
    </location>
</feature>
<feature type="transmembrane region" description="Helical" evidence="6">
    <location>
        <begin position="437"/>
        <end position="459"/>
    </location>
</feature>
<comment type="subcellular location">
    <subcellularLocation>
        <location evidence="1">Cell membrane</location>
        <topology evidence="1">Multi-pass membrane protein</topology>
    </subcellularLocation>
</comment>
<feature type="transmembrane region" description="Helical" evidence="6">
    <location>
        <begin position="76"/>
        <end position="97"/>
    </location>
</feature>
<dbReference type="NCBIfam" id="NF008611">
    <property type="entry name" value="PRK11588.1"/>
    <property type="match status" value="1"/>
</dbReference>
<dbReference type="PANTHER" id="PTHR43652:SF2">
    <property type="entry name" value="BASIC AMINO ACID ANTIPORTER YFCC-RELATED"/>
    <property type="match status" value="1"/>
</dbReference>
<dbReference type="AlphaFoldDB" id="A0A975HN27"/>
<dbReference type="KEGG" id="pxi:J5O05_19170"/>
<dbReference type="InterPro" id="IPR051679">
    <property type="entry name" value="DASS-Related_Transporters"/>
</dbReference>
<feature type="transmembrane region" description="Helical" evidence="6">
    <location>
        <begin position="309"/>
        <end position="328"/>
    </location>
</feature>
<evidence type="ECO:0000256" key="5">
    <source>
        <dbReference type="ARBA" id="ARBA00023136"/>
    </source>
</evidence>
<evidence type="ECO:0000256" key="6">
    <source>
        <dbReference type="SAM" id="Phobius"/>
    </source>
</evidence>
<geneLocation type="plasmid" evidence="7 8">
    <name>unnamed5</name>
</geneLocation>
<keyword evidence="5 6" id="KW-0472">Membrane</keyword>
<evidence type="ECO:0000313" key="7">
    <source>
        <dbReference type="EMBL" id="QTH73689.1"/>
    </source>
</evidence>
<sequence length="462" mass="49512">MPDAFVILLGLALLTTIASYFVIPGSFSSPNTEGSLIQLSDFVRAENPSPVGLFVTESGRGLFNILFEGLVSGDRYGAAIGVVAFILITGGAFGVVMKTNAIENGMMALIDKTKTLDWVFLPALFLVFSLGGAIFGMGEEAIAFCIVLFPILRQLGYDAAVTVLVTYVATQIGFATSPINPFSIAIAQGIADLPLFSGAWLRVVSFVVLNTIALWFSLSYAKRIRQVHRDVSTAASTVQMQRLDTVILSVFALCLVWVVYGVTVKGYYIPEIATQFFVLGLLVAFVAKLGGRLTVQNSVDAFKHGSAELLPAALLVGLAKGLVILLGGTDLHSPSMLNTFLYDCASLITLVPDYVAAVAMYVFQSAFNFFVSSGSGQAAITMPLMSPLSDLIGVSRQTAVLAFQLGDGLTNIIIPTSASLIGCLGVTNLAWGDWFKVIWRLMLMLFIASIAFMVFAQFIQYQ</sequence>
<dbReference type="Proteomes" id="UP000664904">
    <property type="component" value="Plasmid unnamed5"/>
</dbReference>
<keyword evidence="8" id="KW-1185">Reference proteome</keyword>
<keyword evidence="3 6" id="KW-0812">Transmembrane</keyword>
<dbReference type="EMBL" id="CP072135">
    <property type="protein sequence ID" value="QTH73689.1"/>
    <property type="molecule type" value="Genomic_DNA"/>
</dbReference>
<evidence type="ECO:0000256" key="4">
    <source>
        <dbReference type="ARBA" id="ARBA00022989"/>
    </source>
</evidence>
<dbReference type="InterPro" id="IPR018385">
    <property type="entry name" value="C4_dicarb_anaerob_car-like"/>
</dbReference>
<evidence type="ECO:0000256" key="2">
    <source>
        <dbReference type="ARBA" id="ARBA00022475"/>
    </source>
</evidence>
<dbReference type="Pfam" id="PF03606">
    <property type="entry name" value="DcuC"/>
    <property type="match status" value="1"/>
</dbReference>
<feature type="transmembrane region" description="Helical" evidence="6">
    <location>
        <begin position="118"/>
        <end position="151"/>
    </location>
</feature>
<name>A0A975HN27_9GAMM</name>
<gene>
    <name evidence="7" type="primary">yfcC</name>
    <name evidence="7" type="ORF">J5O05_19170</name>
</gene>
<feature type="transmembrane region" description="Helical" evidence="6">
    <location>
        <begin position="199"/>
        <end position="221"/>
    </location>
</feature>
<accession>A0A975HN27</accession>
<keyword evidence="7" id="KW-0614">Plasmid</keyword>
<evidence type="ECO:0000256" key="3">
    <source>
        <dbReference type="ARBA" id="ARBA00022692"/>
    </source>
</evidence>
<keyword evidence="4 6" id="KW-1133">Transmembrane helix</keyword>
<evidence type="ECO:0000313" key="8">
    <source>
        <dbReference type="Proteomes" id="UP000664904"/>
    </source>
</evidence>
<organism evidence="7 8">
    <name type="scientific">Pseudoalteromonas xiamenensis</name>
    <dbReference type="NCBI Taxonomy" id="882626"/>
    <lineage>
        <taxon>Bacteria</taxon>
        <taxon>Pseudomonadati</taxon>
        <taxon>Pseudomonadota</taxon>
        <taxon>Gammaproteobacteria</taxon>
        <taxon>Alteromonadales</taxon>
        <taxon>Pseudoalteromonadaceae</taxon>
        <taxon>Pseudoalteromonas</taxon>
    </lineage>
</organism>